<evidence type="ECO:0000313" key="3">
    <source>
        <dbReference type="EMBL" id="SET12684.1"/>
    </source>
</evidence>
<dbReference type="InterPro" id="IPR007461">
    <property type="entry name" value="Ysc84_actin-binding"/>
</dbReference>
<dbReference type="InterPro" id="IPR006311">
    <property type="entry name" value="TAT_signal"/>
</dbReference>
<evidence type="ECO:0000259" key="2">
    <source>
        <dbReference type="Pfam" id="PF04366"/>
    </source>
</evidence>
<gene>
    <name evidence="3" type="ORF">SAMN04489858_103122</name>
</gene>
<dbReference type="EMBL" id="FOHO01000003">
    <property type="protein sequence ID" value="SET12684.1"/>
    <property type="molecule type" value="Genomic_DNA"/>
</dbReference>
<feature type="chain" id="PRO_5011640555" evidence="1">
    <location>
        <begin position="29"/>
        <end position="193"/>
    </location>
</feature>
<proteinExistence type="predicted"/>
<keyword evidence="1" id="KW-0732">Signal</keyword>
<dbReference type="Pfam" id="PF04366">
    <property type="entry name" value="Ysc84"/>
    <property type="match status" value="1"/>
</dbReference>
<evidence type="ECO:0000256" key="1">
    <source>
        <dbReference type="SAM" id="SignalP"/>
    </source>
</evidence>
<evidence type="ECO:0000313" key="4">
    <source>
        <dbReference type="Proteomes" id="UP000199180"/>
    </source>
</evidence>
<keyword evidence="4" id="KW-1185">Reference proteome</keyword>
<name>A0A1I0BZP9_9RHOB</name>
<feature type="signal peptide" evidence="1">
    <location>
        <begin position="1"/>
        <end position="28"/>
    </location>
</feature>
<dbReference type="AlphaFoldDB" id="A0A1I0BZP9"/>
<dbReference type="PROSITE" id="PS51318">
    <property type="entry name" value="TAT"/>
    <property type="match status" value="1"/>
</dbReference>
<dbReference type="RefSeq" id="WP_090733059.1">
    <property type="nucleotide sequence ID" value="NZ_CP177219.1"/>
</dbReference>
<dbReference type="Proteomes" id="UP000199180">
    <property type="component" value="Unassembled WGS sequence"/>
</dbReference>
<accession>A0A1I0BZP9</accession>
<sequence>MSNSNTMTRRGLLASGGAMLALAGCSNAVGTNAASQLDARVDQTHQYLIQNYPSAQPLVQNARGVLYMPLMTEAAFGVGGAYGQGALRINGATVDYYSAAQATFGFQAGAQQYAHVLIFQTDAALAAFRAAPGWVAGADAYYAIPARGMSLGADTITAQHPVVAMIFGQSGLIAGAAIEGTKYTRVIPSSLGI</sequence>
<protein>
    <submittedName>
        <fullName evidence="3">Lipid-binding SYLF domain-containing protein</fullName>
    </submittedName>
</protein>
<reference evidence="3 4" key="1">
    <citation type="submission" date="2016-10" db="EMBL/GenBank/DDBJ databases">
        <authorList>
            <person name="de Groot N.N."/>
        </authorList>
    </citation>
    <scope>NUCLEOTIDE SEQUENCE [LARGE SCALE GENOMIC DNA]</scope>
    <source>
        <strain evidence="3 4">DSM 17862</strain>
    </source>
</reference>
<feature type="domain" description="Ysc84 actin-binding" evidence="2">
    <location>
        <begin position="101"/>
        <end position="184"/>
    </location>
</feature>
<dbReference type="STRING" id="364199.SAMN04489858_103122"/>
<organism evidence="3 4">
    <name type="scientific">Paracoccus homiensis</name>
    <dbReference type="NCBI Taxonomy" id="364199"/>
    <lineage>
        <taxon>Bacteria</taxon>
        <taxon>Pseudomonadati</taxon>
        <taxon>Pseudomonadota</taxon>
        <taxon>Alphaproteobacteria</taxon>
        <taxon>Rhodobacterales</taxon>
        <taxon>Paracoccaceae</taxon>
        <taxon>Paracoccus</taxon>
    </lineage>
</organism>
<dbReference type="OrthoDB" id="7847492at2"/>